<dbReference type="InterPro" id="IPR036490">
    <property type="entry name" value="ThsB_TIR-like_sf"/>
</dbReference>
<evidence type="ECO:0000313" key="3">
    <source>
        <dbReference type="EMBL" id="OXT01971.1"/>
    </source>
</evidence>
<dbReference type="Gene3D" id="3.40.50.9200">
    <property type="entry name" value="Hypothetical protein MTH538"/>
    <property type="match status" value="1"/>
</dbReference>
<evidence type="ECO:0000256" key="1">
    <source>
        <dbReference type="SAM" id="MobiDB-lite"/>
    </source>
</evidence>
<dbReference type="Pfam" id="PF08937">
    <property type="entry name" value="ThsB_TIR"/>
    <property type="match status" value="1"/>
</dbReference>
<feature type="domain" description="Thoeris protein ThsB TIR-like" evidence="2">
    <location>
        <begin position="8"/>
        <end position="106"/>
    </location>
</feature>
<dbReference type="Proteomes" id="UP000215405">
    <property type="component" value="Unassembled WGS sequence"/>
</dbReference>
<dbReference type="AlphaFoldDB" id="A0A231V1P8"/>
<sequence length="164" mass="18598">MANRRHVFISHHHADDARVTGLTVMLARAGYEIRNSSIRAKPENQRRLDEKRVPERTLKRLLRMKMSWASTVVVLIGKDTHKRPWVNWEINKANELGKRIVGIYERGGTENDIPQAFADYGDALVSWNSANVIDAIEGKDVPFEKPDGSLRQDGDRIPRNGCAA</sequence>
<keyword evidence="4" id="KW-1185">Reference proteome</keyword>
<protein>
    <recommendedName>
        <fullName evidence="2">Thoeris protein ThsB TIR-like domain-containing protein</fullName>
    </recommendedName>
</protein>
<dbReference type="SUPFAM" id="SSF52206">
    <property type="entry name" value="Hypothetical protein MTH538"/>
    <property type="match status" value="1"/>
</dbReference>
<dbReference type="EMBL" id="NBYO01000001">
    <property type="protein sequence ID" value="OXT01971.1"/>
    <property type="molecule type" value="Genomic_DNA"/>
</dbReference>
<comment type="caution">
    <text evidence="3">The sequence shown here is derived from an EMBL/GenBank/DDBJ whole genome shotgun (WGS) entry which is preliminary data.</text>
</comment>
<evidence type="ECO:0000313" key="4">
    <source>
        <dbReference type="Proteomes" id="UP000215405"/>
    </source>
</evidence>
<gene>
    <name evidence="3" type="ORF">B7H23_03270</name>
</gene>
<evidence type="ECO:0000259" key="2">
    <source>
        <dbReference type="Pfam" id="PF08937"/>
    </source>
</evidence>
<reference evidence="4" key="1">
    <citation type="journal article" date="2017" name="Int. J. Syst. Evol. Microbiol.">
        <title>Notoacmeibacter marinus gen. nov., sp. nov., isolated from the gut of a limpet and proposal of Notoacmeibacteraceae fam. nov. in the order Rhizobiales of the class Alphaproteobacteria.</title>
        <authorList>
            <person name="Huang Z."/>
            <person name="Guo F."/>
            <person name="Lai Q."/>
        </authorList>
    </citation>
    <scope>NUCLEOTIDE SEQUENCE [LARGE SCALE GENOMIC DNA]</scope>
    <source>
        <strain evidence="4">XMTR2A4</strain>
    </source>
</reference>
<feature type="region of interest" description="Disordered" evidence="1">
    <location>
        <begin position="143"/>
        <end position="164"/>
    </location>
</feature>
<name>A0A231V1P8_9HYPH</name>
<dbReference type="InterPro" id="IPR015032">
    <property type="entry name" value="ThsB__TIR-like_domain"/>
</dbReference>
<proteinExistence type="predicted"/>
<dbReference type="RefSeq" id="WP_094075938.1">
    <property type="nucleotide sequence ID" value="NZ_NBYO01000001.1"/>
</dbReference>
<accession>A0A231V1P8</accession>
<organism evidence="3 4">
    <name type="scientific">Notoacmeibacter marinus</name>
    <dbReference type="NCBI Taxonomy" id="1876515"/>
    <lineage>
        <taxon>Bacteria</taxon>
        <taxon>Pseudomonadati</taxon>
        <taxon>Pseudomonadota</taxon>
        <taxon>Alphaproteobacteria</taxon>
        <taxon>Hyphomicrobiales</taxon>
        <taxon>Notoacmeibacteraceae</taxon>
        <taxon>Notoacmeibacter</taxon>
    </lineage>
</organism>
<feature type="compositionally biased region" description="Basic and acidic residues" evidence="1">
    <location>
        <begin position="143"/>
        <end position="158"/>
    </location>
</feature>